<feature type="transmembrane region" description="Helical" evidence="6">
    <location>
        <begin position="12"/>
        <end position="32"/>
    </location>
</feature>
<feature type="transmembrane region" description="Helical" evidence="6">
    <location>
        <begin position="38"/>
        <end position="60"/>
    </location>
</feature>
<accession>A0A3N2SBK0</accession>
<feature type="transmembrane region" description="Helical" evidence="6">
    <location>
        <begin position="189"/>
        <end position="212"/>
    </location>
</feature>
<dbReference type="GO" id="GO:0005886">
    <property type="term" value="C:plasma membrane"/>
    <property type="evidence" value="ECO:0007669"/>
    <property type="project" value="TreeGrafter"/>
</dbReference>
<keyword evidence="4" id="KW-0342">GTP-binding</keyword>
<dbReference type="Pfam" id="PF17158">
    <property type="entry name" value="MASE4"/>
    <property type="match status" value="1"/>
</dbReference>
<evidence type="ECO:0000313" key="9">
    <source>
        <dbReference type="Proteomes" id="UP000268051"/>
    </source>
</evidence>
<feature type="transmembrane region" description="Helical" evidence="6">
    <location>
        <begin position="219"/>
        <end position="238"/>
    </location>
</feature>
<gene>
    <name evidence="8" type="ORF">EB837_04070</name>
</gene>
<dbReference type="FunFam" id="3.30.70.270:FF:000001">
    <property type="entry name" value="Diguanylate cyclase domain protein"/>
    <property type="match status" value="1"/>
</dbReference>
<feature type="transmembrane region" description="Helical" evidence="6">
    <location>
        <begin position="72"/>
        <end position="92"/>
    </location>
</feature>
<dbReference type="Gene3D" id="3.30.70.270">
    <property type="match status" value="1"/>
</dbReference>
<evidence type="ECO:0000313" key="8">
    <source>
        <dbReference type="EMBL" id="ROU17100.1"/>
    </source>
</evidence>
<keyword evidence="6" id="KW-0472">Membrane</keyword>
<evidence type="ECO:0000256" key="2">
    <source>
        <dbReference type="ARBA" id="ARBA00004665"/>
    </source>
</evidence>
<keyword evidence="6" id="KW-1133">Transmembrane helix</keyword>
<organism evidence="8 9">
    <name type="scientific">Kluyvera ascorbata</name>
    <dbReference type="NCBI Taxonomy" id="51288"/>
    <lineage>
        <taxon>Bacteria</taxon>
        <taxon>Pseudomonadati</taxon>
        <taxon>Pseudomonadota</taxon>
        <taxon>Gammaproteobacteria</taxon>
        <taxon>Enterobacterales</taxon>
        <taxon>Enterobacteriaceae</taxon>
        <taxon>Kluyvera</taxon>
    </lineage>
</organism>
<dbReference type="InterPro" id="IPR000160">
    <property type="entry name" value="GGDEF_dom"/>
</dbReference>
<name>A0A3N2SBK0_9ENTR</name>
<comment type="catalytic activity">
    <reaction evidence="5">
        <text>2 GTP = 3',3'-c-di-GMP + 2 diphosphate</text>
        <dbReference type="Rhea" id="RHEA:24898"/>
        <dbReference type="ChEBI" id="CHEBI:33019"/>
        <dbReference type="ChEBI" id="CHEBI:37565"/>
        <dbReference type="ChEBI" id="CHEBI:58805"/>
        <dbReference type="EC" id="2.7.7.65"/>
    </reaction>
</comment>
<evidence type="ECO:0000256" key="4">
    <source>
        <dbReference type="ARBA" id="ARBA00023134"/>
    </source>
</evidence>
<feature type="domain" description="GGDEF" evidence="7">
    <location>
        <begin position="318"/>
        <end position="453"/>
    </location>
</feature>
<dbReference type="PROSITE" id="PS50887">
    <property type="entry name" value="GGDEF"/>
    <property type="match status" value="1"/>
</dbReference>
<keyword evidence="6" id="KW-0812">Transmembrane</keyword>
<dbReference type="GO" id="GO:0043709">
    <property type="term" value="P:cell adhesion involved in single-species biofilm formation"/>
    <property type="evidence" value="ECO:0007669"/>
    <property type="project" value="TreeGrafter"/>
</dbReference>
<dbReference type="Proteomes" id="UP000268051">
    <property type="component" value="Unassembled WGS sequence"/>
</dbReference>
<dbReference type="InterPro" id="IPR033424">
    <property type="entry name" value="MASE4"/>
</dbReference>
<protein>
    <recommendedName>
        <fullName evidence="3">diguanylate cyclase</fullName>
        <ecNumber evidence="3">2.7.7.65</ecNumber>
    </recommendedName>
</protein>
<dbReference type="EMBL" id="RHFN01000003">
    <property type="protein sequence ID" value="ROU17100.1"/>
    <property type="molecule type" value="Genomic_DNA"/>
</dbReference>
<dbReference type="InterPro" id="IPR050469">
    <property type="entry name" value="Diguanylate_Cyclase"/>
</dbReference>
<feature type="transmembrane region" description="Helical" evidence="6">
    <location>
        <begin position="112"/>
        <end position="136"/>
    </location>
</feature>
<dbReference type="EC" id="2.7.7.65" evidence="3"/>
<dbReference type="AlphaFoldDB" id="A0A3N2SBK0"/>
<dbReference type="RefSeq" id="WP_123650423.1">
    <property type="nucleotide sequence ID" value="NZ_RHFN01000003.1"/>
</dbReference>
<dbReference type="InterPro" id="IPR043128">
    <property type="entry name" value="Rev_trsase/Diguanyl_cyclase"/>
</dbReference>
<dbReference type="NCBIfam" id="TIGR00254">
    <property type="entry name" value="GGDEF"/>
    <property type="match status" value="1"/>
</dbReference>
<evidence type="ECO:0000256" key="1">
    <source>
        <dbReference type="ARBA" id="ARBA00001946"/>
    </source>
</evidence>
<reference evidence="8 9" key="1">
    <citation type="submission" date="2018-10" db="EMBL/GenBank/DDBJ databases">
        <title>Horizontal transference of carbapenem resistance between Klebsiella pneumoniae and Kluyvera ascorbata during abdominal infection: a case report.</title>
        <authorList>
            <person name="Raro O.H.F."/>
            <person name="Lima-Morales D."/>
            <person name="Barth A.L."/>
            <person name="Paim T.G.S."/>
            <person name="Mott M.P."/>
            <person name="Riche C.V.W."/>
            <person name="Teixeira U.F."/>
            <person name="Waechter F."/>
            <person name="Dias C.A.G."/>
        </authorList>
    </citation>
    <scope>NUCLEOTIDE SEQUENCE [LARGE SCALE GENOMIC DNA]</scope>
    <source>
        <strain evidence="8 9">OT2</strain>
    </source>
</reference>
<comment type="caution">
    <text evidence="8">The sequence shown here is derived from an EMBL/GenBank/DDBJ whole genome shotgun (WGS) entry which is preliminary data.</text>
</comment>
<evidence type="ECO:0000259" key="7">
    <source>
        <dbReference type="PROSITE" id="PS50887"/>
    </source>
</evidence>
<dbReference type="OrthoDB" id="9812260at2"/>
<dbReference type="SMART" id="SM00267">
    <property type="entry name" value="GGDEF"/>
    <property type="match status" value="1"/>
</dbReference>
<dbReference type="PANTHER" id="PTHR45138:SF9">
    <property type="entry name" value="DIGUANYLATE CYCLASE DGCM-RELATED"/>
    <property type="match status" value="1"/>
</dbReference>
<dbReference type="GO" id="GO:1902201">
    <property type="term" value="P:negative regulation of bacterial-type flagellum-dependent cell motility"/>
    <property type="evidence" value="ECO:0007669"/>
    <property type="project" value="TreeGrafter"/>
</dbReference>
<feature type="transmembrane region" description="Helical" evidence="6">
    <location>
        <begin position="258"/>
        <end position="275"/>
    </location>
</feature>
<dbReference type="GO" id="GO:0005525">
    <property type="term" value="F:GTP binding"/>
    <property type="evidence" value="ECO:0007669"/>
    <property type="project" value="UniProtKB-KW"/>
</dbReference>
<comment type="cofactor">
    <cofactor evidence="1">
        <name>Mg(2+)</name>
        <dbReference type="ChEBI" id="CHEBI:18420"/>
    </cofactor>
</comment>
<dbReference type="InterPro" id="IPR029787">
    <property type="entry name" value="Nucleotide_cyclase"/>
</dbReference>
<keyword evidence="4" id="KW-0547">Nucleotide-binding</keyword>
<comment type="pathway">
    <text evidence="2">Purine metabolism; 3',5'-cyclic di-GMP biosynthesis.</text>
</comment>
<evidence type="ECO:0000256" key="5">
    <source>
        <dbReference type="ARBA" id="ARBA00034247"/>
    </source>
</evidence>
<evidence type="ECO:0000256" key="6">
    <source>
        <dbReference type="SAM" id="Phobius"/>
    </source>
</evidence>
<feature type="transmembrane region" description="Helical" evidence="6">
    <location>
        <begin position="148"/>
        <end position="169"/>
    </location>
</feature>
<proteinExistence type="predicted"/>
<dbReference type="CDD" id="cd01949">
    <property type="entry name" value="GGDEF"/>
    <property type="match status" value="1"/>
</dbReference>
<sequence>MLIKFPLQRFLIYLTITLIGTLVLNHFSNAIISHAPAIAPILFPTLTMFLMVFHTMIAVFMIMKYLCDKRRLYLMPIACAFASSALLMLGTLKSYPDWFLCGGVTKTNYNDALIFYVFRNVLMAVLFMSSVILYMFKLRDMHSRKIHAFILSGIIIFCVIIMELAWLYSSNNPLLSINFIDNLTFKYTTIWQNVISWVLIGIWVITLLSILLVTQLRNIFWYSGAFFCACYIFTMFVLMTGQDTASYSWYQARLFETISTLFLIFVLFCDVFTLYRQSNVKYQNSYQNSIRDPLTRLYNRSYFYDSFTALRPTIADGHPVSVIVSDLDYFKRINDKYGHLQGDKVIQFVAKVLQDSVRQNDVAARIGGEEFALLLVNTTPEVAYTIAERIRIAISQHDIHSSNAQLPESITISMGVFTAVDLSVPVEECVRRADEAMYRAKAAGRNRVVVWESAE</sequence>
<dbReference type="PANTHER" id="PTHR45138">
    <property type="entry name" value="REGULATORY COMPONENTS OF SENSORY TRANSDUCTION SYSTEM"/>
    <property type="match status" value="1"/>
</dbReference>
<dbReference type="GO" id="GO:0052621">
    <property type="term" value="F:diguanylate cyclase activity"/>
    <property type="evidence" value="ECO:0007669"/>
    <property type="project" value="UniProtKB-EC"/>
</dbReference>
<dbReference type="Pfam" id="PF00990">
    <property type="entry name" value="GGDEF"/>
    <property type="match status" value="1"/>
</dbReference>
<dbReference type="SUPFAM" id="SSF55073">
    <property type="entry name" value="Nucleotide cyclase"/>
    <property type="match status" value="1"/>
</dbReference>
<evidence type="ECO:0000256" key="3">
    <source>
        <dbReference type="ARBA" id="ARBA00012528"/>
    </source>
</evidence>